<keyword evidence="2" id="KW-0651">Protein splicing</keyword>
<sequence>MEFREYKRLANALKMQDTNKYSTWDNIMQLCLNMYEDNHDYLQYCLKLSKAVKLSAQRLLIKNQDVRFETLYWQALKFEAPHLFDSYLLYLERKRLEQDRFYSPKRKQLNKHGLIQAMQDLEDDKLDILSISMPPGTQKCQPLYSKILTPNGFIQMGDVKVGTKVISGTGKVATVLSISPRKKRKMYEVTFDDGSKTRCSDNHLWTVQTRDDRRRKNKDGSEKYRTVELSEMLKNYKLENGKRKNYSIDYVPKIDCFEKKEFSLHPYVVGALIGDGGLTGGSVLLSSVDKELLDRFDSFLPDGYSLKYKERCTYFVSGHEGDNAKVGSLVRKELDRLGLFGKKSIDKFIPKDYLYGSYEQRLWLLRGLMDTDGSASKYYCTYATISEHLANDVCELVHSLGGYASKNKRKAGYKKNGKYKQCNDYFEIIIQFTSGMDSIFSLTRKAEKYTPKRKVMKRFISEIEYIGEEECQCIYIDDESHLYITDDYIITHNTTLEKFFCSWIIGRHPDDFSLFFSHSGDITRMFYDGVMDITTNSDEYCWQEIFPDVKFHSTNAKRETINFNKYKPFSNIQCTSVGSKNAGKVRANRYLYCDDLIGGIEEALNKNILDKLWRIYGTDAKQRKMDGCKEIHIATRWSVHDVIGRLIDIYDGNDRARFIAIPDIDPITGESNFDYKYNGFSVEFFHDQELTMDEITYKCLYKNEPIEREGLLYTDEELRRFITLPVTEPDAVWGICDTKNKGTDYLFLPCMLQYGNDFYLTDCVCDDNSNYGIQYERTSDLIVNTKMQQCQFESNNGGDRVALEVSKLVEQKGGACNITTKYTESNKETKIIVNADWVKKHVLFRDREHYKPKDDYGRMMGFLLSYSVRGKNPHDDVPDGLASFALFVTTGFVRAAQIIQSPI</sequence>
<dbReference type="AlphaFoldDB" id="A0A415D4U9"/>
<evidence type="ECO:0000256" key="2">
    <source>
        <dbReference type="ARBA" id="ARBA00023000"/>
    </source>
</evidence>
<dbReference type="GO" id="GO:0016539">
    <property type="term" value="P:intein-mediated protein splicing"/>
    <property type="evidence" value="ECO:0007669"/>
    <property type="project" value="InterPro"/>
</dbReference>
<evidence type="ECO:0000259" key="3">
    <source>
        <dbReference type="PROSITE" id="PS50819"/>
    </source>
</evidence>
<dbReference type="PROSITE" id="PS50817">
    <property type="entry name" value="INTEIN_N_TER"/>
    <property type="match status" value="1"/>
</dbReference>
<evidence type="ECO:0000256" key="1">
    <source>
        <dbReference type="ARBA" id="ARBA00022813"/>
    </source>
</evidence>
<organism evidence="4 5">
    <name type="scientific">[Ruminococcus] lactaris</name>
    <dbReference type="NCBI Taxonomy" id="46228"/>
    <lineage>
        <taxon>Bacteria</taxon>
        <taxon>Bacillati</taxon>
        <taxon>Bacillota</taxon>
        <taxon>Clostridia</taxon>
        <taxon>Lachnospirales</taxon>
        <taxon>Lachnospiraceae</taxon>
        <taxon>Mediterraneibacter</taxon>
    </lineage>
</organism>
<dbReference type="EMBL" id="QRMI01000017">
    <property type="protein sequence ID" value="RHJ61234.1"/>
    <property type="molecule type" value="Genomic_DNA"/>
</dbReference>
<dbReference type="SUPFAM" id="SSF51294">
    <property type="entry name" value="Hedgehog/intein (Hint) domain"/>
    <property type="match status" value="1"/>
</dbReference>
<evidence type="ECO:0000313" key="5">
    <source>
        <dbReference type="Proteomes" id="UP000285832"/>
    </source>
</evidence>
<name>A0A415D4U9_9FIRM</name>
<dbReference type="Pfam" id="PF14528">
    <property type="entry name" value="LAGLIDADG_3"/>
    <property type="match status" value="1"/>
</dbReference>
<dbReference type="Gene3D" id="2.170.16.10">
    <property type="entry name" value="Hedgehog/Intein (Hint) domain"/>
    <property type="match status" value="1"/>
</dbReference>
<protein>
    <recommendedName>
        <fullName evidence="3">DOD-type homing endonuclease domain-containing protein</fullName>
    </recommendedName>
</protein>
<gene>
    <name evidence="4" type="ORF">DW116_07790</name>
</gene>
<keyword evidence="1" id="KW-0068">Autocatalytic cleavage</keyword>
<evidence type="ECO:0000313" key="4">
    <source>
        <dbReference type="EMBL" id="RHJ61234.1"/>
    </source>
</evidence>
<dbReference type="Gene3D" id="3.10.28.10">
    <property type="entry name" value="Homing endonucleases"/>
    <property type="match status" value="1"/>
</dbReference>
<comment type="caution">
    <text evidence="4">The sequence shown here is derived from an EMBL/GenBank/DDBJ whole genome shotgun (WGS) entry which is preliminary data.</text>
</comment>
<dbReference type="InterPro" id="IPR004042">
    <property type="entry name" value="Intein_endonuc_central"/>
</dbReference>
<dbReference type="InterPro" id="IPR006141">
    <property type="entry name" value="Intein_N"/>
</dbReference>
<feature type="domain" description="DOD-type homing endonuclease" evidence="3">
    <location>
        <begin position="268"/>
        <end position="402"/>
    </location>
</feature>
<proteinExistence type="predicted"/>
<dbReference type="GO" id="GO:0004519">
    <property type="term" value="F:endonuclease activity"/>
    <property type="evidence" value="ECO:0007669"/>
    <property type="project" value="InterPro"/>
</dbReference>
<reference evidence="4 5" key="1">
    <citation type="submission" date="2018-08" db="EMBL/GenBank/DDBJ databases">
        <title>A genome reference for cultivated species of the human gut microbiota.</title>
        <authorList>
            <person name="Zou Y."/>
            <person name="Xue W."/>
            <person name="Luo G."/>
        </authorList>
    </citation>
    <scope>NUCLEOTIDE SEQUENCE [LARGE SCALE GENOMIC DNA]</scope>
    <source>
        <strain evidence="4 5">AM09-9</strain>
    </source>
</reference>
<dbReference type="Proteomes" id="UP000285832">
    <property type="component" value="Unassembled WGS sequence"/>
</dbReference>
<dbReference type="InterPro" id="IPR027434">
    <property type="entry name" value="Homing_endonucl"/>
</dbReference>
<dbReference type="InterPro" id="IPR004860">
    <property type="entry name" value="LAGLIDADG_dom"/>
</dbReference>
<accession>A0A415D4U9</accession>
<dbReference type="InterPro" id="IPR036844">
    <property type="entry name" value="Hint_dom_sf"/>
</dbReference>
<dbReference type="PROSITE" id="PS50819">
    <property type="entry name" value="INTEIN_ENDONUCLEASE"/>
    <property type="match status" value="1"/>
</dbReference>
<dbReference type="SUPFAM" id="SSF55608">
    <property type="entry name" value="Homing endonucleases"/>
    <property type="match status" value="1"/>
</dbReference>